<dbReference type="Pfam" id="PF00621">
    <property type="entry name" value="RhoGEF"/>
    <property type="match status" value="1"/>
</dbReference>
<dbReference type="InterPro" id="IPR000219">
    <property type="entry name" value="DH_dom"/>
</dbReference>
<protein>
    <recommendedName>
        <fullName evidence="2">DH domain-containing protein</fullName>
    </recommendedName>
</protein>
<feature type="region of interest" description="Disordered" evidence="1">
    <location>
        <begin position="430"/>
        <end position="701"/>
    </location>
</feature>
<dbReference type="GO" id="GO:0031267">
    <property type="term" value="F:small GTPase binding"/>
    <property type="evidence" value="ECO:0007669"/>
    <property type="project" value="TreeGrafter"/>
</dbReference>
<feature type="compositionally biased region" description="Low complexity" evidence="1">
    <location>
        <begin position="556"/>
        <end position="576"/>
    </location>
</feature>
<dbReference type="Proteomes" id="UP000311382">
    <property type="component" value="Unassembled WGS sequence"/>
</dbReference>
<feature type="compositionally biased region" description="Polar residues" evidence="1">
    <location>
        <begin position="490"/>
        <end position="502"/>
    </location>
</feature>
<name>A0A5C5G356_9BASI</name>
<dbReference type="PANTHER" id="PTHR45924">
    <property type="entry name" value="FI17866P1"/>
    <property type="match status" value="1"/>
</dbReference>
<feature type="compositionally biased region" description="Gly residues" evidence="1">
    <location>
        <begin position="668"/>
        <end position="677"/>
    </location>
</feature>
<keyword evidence="4" id="KW-1185">Reference proteome</keyword>
<feature type="compositionally biased region" description="Polar residues" evidence="1">
    <location>
        <begin position="432"/>
        <end position="447"/>
    </location>
</feature>
<dbReference type="STRING" id="5288.A0A5C5G356"/>
<proteinExistence type="predicted"/>
<dbReference type="GO" id="GO:0005085">
    <property type="term" value="F:guanyl-nucleotide exchange factor activity"/>
    <property type="evidence" value="ECO:0007669"/>
    <property type="project" value="InterPro"/>
</dbReference>
<feature type="region of interest" description="Disordered" evidence="1">
    <location>
        <begin position="199"/>
        <end position="250"/>
    </location>
</feature>
<dbReference type="PANTHER" id="PTHR45924:SF2">
    <property type="entry name" value="FI17866P1"/>
    <property type="match status" value="1"/>
</dbReference>
<evidence type="ECO:0000256" key="1">
    <source>
        <dbReference type="SAM" id="MobiDB-lite"/>
    </source>
</evidence>
<feature type="compositionally biased region" description="Basic and acidic residues" evidence="1">
    <location>
        <begin position="685"/>
        <end position="700"/>
    </location>
</feature>
<gene>
    <name evidence="3" type="ORF">DMC30DRAFT_347200</name>
</gene>
<dbReference type="EMBL" id="SOZI01000010">
    <property type="protein sequence ID" value="TNY23593.1"/>
    <property type="molecule type" value="Genomic_DNA"/>
</dbReference>
<dbReference type="OrthoDB" id="6244550at2759"/>
<feature type="compositionally biased region" description="Polar residues" evidence="1">
    <location>
        <begin position="617"/>
        <end position="631"/>
    </location>
</feature>
<dbReference type="Gene3D" id="1.20.900.10">
    <property type="entry name" value="Dbl homology (DH) domain"/>
    <property type="match status" value="1"/>
</dbReference>
<sequence>RRSNPLADLIATETAYVEDLGVIIKRVAAAWSRANFPPPVLDAMFRAVEAVYRVNKGLLAKLLEIGPSPSSPKALGDLLMRWIDEIEPAYTRYAATLQSGYDTHAPVQSNPRLAPILASLPWPSTLPLLSDDPAAAPAPAPGPTVTLDALFALPVTRVGYYQRLYAKLLRSTQEGRSDHALLVSANDKLRRLAAQVPPRLELDLGGPPLPSSSASARAPHGSDGSGAGLDSPSGSSSYRSSGATGASTANTSATQSGVYAAAAAATPPPLRVEDLEHRLDPSRALDIFTMQPRKCKLQMQPPSLAFKRQLRKTGPVALSFVPSSDPSGRQVRIPRAHLVLLTDLFLVCAPVEPADEHAASPGADYWLLYPPLAGKHLRVRDADSQGEFEVAIMGKERLTFRAVGDAGAGLGAGAEEQQAREWRAALDEATRMLSSGSHPAPPSSLSHTGAGGGAYTGGAFVQSPTGSAFPHSPVGTGPGSSRGASPYPGSESSAYGRQSPYGQQQQQQQQQAPFSSSHAQDFTPPPPLQQQQQGQGQYGHPSSAYPMPRSPHSAHDFSSSSRPSSSRPSSRQSNGSYASSQAYPEFDPRAAAPPPLPKERSYNGVDISGRGGPLYATSLQGSAGPPSSRTGSGMLAPHSSSQQQVHRSRSADGLRSPPPPSHAPGQGHAHGGAGGFGSHPPASPTEERGPAQQHRPDDKTSVVAQMRCKIFLQQHHSVWKSLGTGKLKLFYSLPSGTKQLVVDSDKGGGKTVISTIVLTDGVERVGKTGVAIELSDQGDRTGIVYMLQASLFPTASSLGTEQSATGLFEQLLLGTDRAKR</sequence>
<evidence type="ECO:0000313" key="3">
    <source>
        <dbReference type="EMBL" id="TNY23593.1"/>
    </source>
</evidence>
<evidence type="ECO:0000259" key="2">
    <source>
        <dbReference type="PROSITE" id="PS50010"/>
    </source>
</evidence>
<dbReference type="AlphaFoldDB" id="A0A5C5G356"/>
<dbReference type="SUPFAM" id="SSF48065">
    <property type="entry name" value="DBL homology domain (DH-domain)"/>
    <property type="match status" value="1"/>
</dbReference>
<evidence type="ECO:0000313" key="4">
    <source>
        <dbReference type="Proteomes" id="UP000311382"/>
    </source>
</evidence>
<comment type="caution">
    <text evidence="3">The sequence shown here is derived from an EMBL/GenBank/DDBJ whole genome shotgun (WGS) entry which is preliminary data.</text>
</comment>
<dbReference type="PROSITE" id="PS50010">
    <property type="entry name" value="DH_2"/>
    <property type="match status" value="1"/>
</dbReference>
<dbReference type="InterPro" id="IPR035899">
    <property type="entry name" value="DBL_dom_sf"/>
</dbReference>
<feature type="non-terminal residue" evidence="3">
    <location>
        <position position="1"/>
    </location>
</feature>
<accession>A0A5C5G356</accession>
<reference evidence="3 4" key="1">
    <citation type="submission" date="2019-03" db="EMBL/GenBank/DDBJ databases">
        <title>Rhodosporidium diobovatum UCD-FST 08-225 genome sequencing, assembly, and annotation.</title>
        <authorList>
            <person name="Fakankun I.U."/>
            <person name="Fristensky B."/>
            <person name="Levin D.B."/>
        </authorList>
    </citation>
    <scope>NUCLEOTIDE SEQUENCE [LARGE SCALE GENOMIC DNA]</scope>
    <source>
        <strain evidence="3 4">UCD-FST 08-225</strain>
    </source>
</reference>
<organism evidence="3 4">
    <name type="scientific">Rhodotorula diobovata</name>
    <dbReference type="NCBI Taxonomy" id="5288"/>
    <lineage>
        <taxon>Eukaryota</taxon>
        <taxon>Fungi</taxon>
        <taxon>Dikarya</taxon>
        <taxon>Basidiomycota</taxon>
        <taxon>Pucciniomycotina</taxon>
        <taxon>Microbotryomycetes</taxon>
        <taxon>Sporidiobolales</taxon>
        <taxon>Sporidiobolaceae</taxon>
        <taxon>Rhodotorula</taxon>
    </lineage>
</organism>
<feature type="domain" description="DH" evidence="2">
    <location>
        <begin position="1"/>
        <end position="199"/>
    </location>
</feature>